<name>H8X0V1_CANO9</name>
<reference evidence="1 2" key="1">
    <citation type="journal article" date="2012" name="PLoS ONE">
        <title>Sequence and analysis of the genome of the pathogenic yeast Candida orthopsilosis.</title>
        <authorList>
            <person name="Riccombeni A."/>
            <person name="Vidanes G."/>
            <person name="Proux-Wera E."/>
            <person name="Wolfe K.H."/>
            <person name="Butler G."/>
        </authorList>
    </citation>
    <scope>NUCLEOTIDE SEQUENCE [LARGE SCALE GENOMIC DNA]</scope>
    <source>
        <strain evidence="1 2">Co 90-125</strain>
    </source>
</reference>
<accession>H8X0V1</accession>
<evidence type="ECO:0000313" key="1">
    <source>
        <dbReference type="EMBL" id="CCG21990.1"/>
    </source>
</evidence>
<keyword evidence="2" id="KW-1185">Reference proteome</keyword>
<protein>
    <submittedName>
        <fullName evidence="1">Uncharacterized protein</fullName>
    </submittedName>
</protein>
<proteinExistence type="predicted"/>
<organism evidence="1 2">
    <name type="scientific">Candida orthopsilosis (strain 90-125)</name>
    <name type="common">Yeast</name>
    <dbReference type="NCBI Taxonomy" id="1136231"/>
    <lineage>
        <taxon>Eukaryota</taxon>
        <taxon>Fungi</taxon>
        <taxon>Dikarya</taxon>
        <taxon>Ascomycota</taxon>
        <taxon>Saccharomycotina</taxon>
        <taxon>Pichiomycetes</taxon>
        <taxon>Debaryomycetaceae</taxon>
        <taxon>Candida/Lodderomyces clade</taxon>
        <taxon>Candida</taxon>
    </lineage>
</organism>
<gene>
    <name evidence="1" type="ORF">CORT_0B02750</name>
</gene>
<dbReference type="Proteomes" id="UP000005018">
    <property type="component" value="Chromosome 2"/>
</dbReference>
<sequence>MLWRVKHGFKLCGEKLQCLLSSHALSGKMSGSTNQSFAILDLSNDDASEEVEPFLTIAPTFRPMTTRS</sequence>
<dbReference type="OrthoDB" id="4024947at2759"/>
<dbReference type="RefSeq" id="XP_003867428.1">
    <property type="nucleotide sequence ID" value="XM_003867380.1"/>
</dbReference>
<dbReference type="GeneID" id="14538184"/>
<evidence type="ECO:0000313" key="2">
    <source>
        <dbReference type="Proteomes" id="UP000005018"/>
    </source>
</evidence>
<dbReference type="KEGG" id="cot:CORT_0B02750"/>
<dbReference type="HOGENOM" id="CLU_2793750_0_0_1"/>
<dbReference type="EMBL" id="HE681720">
    <property type="protein sequence ID" value="CCG21990.1"/>
    <property type="molecule type" value="Genomic_DNA"/>
</dbReference>
<dbReference type="AlphaFoldDB" id="H8X0V1"/>